<organism evidence="9 10">
    <name type="scientific">Edaphochlamys debaryana</name>
    <dbReference type="NCBI Taxonomy" id="47281"/>
    <lineage>
        <taxon>Eukaryota</taxon>
        <taxon>Viridiplantae</taxon>
        <taxon>Chlorophyta</taxon>
        <taxon>core chlorophytes</taxon>
        <taxon>Chlorophyceae</taxon>
        <taxon>CS clade</taxon>
        <taxon>Chlamydomonadales</taxon>
        <taxon>Chlamydomonadales incertae sedis</taxon>
        <taxon>Edaphochlamys</taxon>
    </lineage>
</organism>
<keyword evidence="7" id="KW-1133">Transmembrane helix</keyword>
<dbReference type="Gene3D" id="3.30.40.10">
    <property type="entry name" value="Zinc/RING finger domain, C3HC4 (zinc finger)"/>
    <property type="match status" value="1"/>
</dbReference>
<evidence type="ECO:0000256" key="5">
    <source>
        <dbReference type="ARBA" id="ARBA00022833"/>
    </source>
</evidence>
<evidence type="ECO:0000313" key="10">
    <source>
        <dbReference type="Proteomes" id="UP000612055"/>
    </source>
</evidence>
<sequence>MWYPPGLKPGSSAAAGSIWEHCWHVLTAGPVRALFAPGSFIRSYALLTVPALGVAAVAGVALLARSPLGEGLKKRWRGLLGWTMGLLSLALADDALRRHLLPGRLFLGCCRGALAVLMGFWGAVLIEGREAGDVGDSFGKLSFGCVAATLCVGGGTLIHKAMALQVSRAVDAGAAATGTGLTRTGASLTAVERVAFSFIGTAMLLSSVWAMGAAMEQESACDTAGSLLRALELRWLARGMLGVCKWLGRQTALRSAVDVFARADKAATAAAGALLRGVWQTLLRTRDWVLQPSSGKWALRALVARAVSTTMTGVHRTLVAGARFTYTRVLRPPAATAARIARDYAAPVLWPAGSAAAVYWFTKRALETLCAGGAVQPLMVLPYGVASYVSIVSLALIAGKAMRRTPGLFRAGTALESAAASVYMHLDLGLGTLVIKVLKALRQFYDHVVVAACTGGHWVLLALSGPYAAVTCAGVAALKWAKCGAERTLGPVFKALRNGFAAIWKRPERALLATGGLLAIVYGAHKDGLMDDLMRQLGSQATEAAQGLSGFLAALVSPVWALASRLGLKAASLMGSTAGAGASALASWGGRAAGDVSSIFASASFAGVFAGLHILHAVALRSWGVTQLEAQGLVGSAALTPIVSFVARSTCKVALAPAYLAALASLLAGQAGSGLAAKLAAAGTPVLWVAYLAGFWTELEHRVRVWRQAASTAEEDTTAAAALAALRSQVPPPRIYETDICTVCFQPLDMRGLVRVRGGVSTLPAEAGAPAPAQGQEAAADAEVEAEAEQEAVAALRCGHAFHQDCALMWLARETRCPLCREPAVGLSRHANALF</sequence>
<dbReference type="Proteomes" id="UP000612055">
    <property type="component" value="Unassembled WGS sequence"/>
</dbReference>
<feature type="transmembrane region" description="Helical" evidence="7">
    <location>
        <begin position="138"/>
        <end position="158"/>
    </location>
</feature>
<feature type="transmembrane region" description="Helical" evidence="7">
    <location>
        <begin position="344"/>
        <end position="362"/>
    </location>
</feature>
<reference evidence="9" key="1">
    <citation type="journal article" date="2020" name="bioRxiv">
        <title>Comparative genomics of Chlamydomonas.</title>
        <authorList>
            <person name="Craig R.J."/>
            <person name="Hasan A.R."/>
            <person name="Ness R.W."/>
            <person name="Keightley P.D."/>
        </authorList>
    </citation>
    <scope>NUCLEOTIDE SEQUENCE</scope>
    <source>
        <strain evidence="9">CCAP 11/70</strain>
    </source>
</reference>
<evidence type="ECO:0000256" key="6">
    <source>
        <dbReference type="PROSITE-ProRule" id="PRU00175"/>
    </source>
</evidence>
<dbReference type="SMART" id="SM00184">
    <property type="entry name" value="RING"/>
    <property type="match status" value="1"/>
</dbReference>
<dbReference type="GO" id="GO:0016567">
    <property type="term" value="P:protein ubiquitination"/>
    <property type="evidence" value="ECO:0007669"/>
    <property type="project" value="InterPro"/>
</dbReference>
<dbReference type="GO" id="GO:0008270">
    <property type="term" value="F:zinc ion binding"/>
    <property type="evidence" value="ECO:0007669"/>
    <property type="project" value="UniProtKB-KW"/>
</dbReference>
<keyword evidence="3 6" id="KW-0863">Zinc-finger</keyword>
<name>A0A836C2Y2_9CHLO</name>
<dbReference type="PANTHER" id="PTHR15302:SF0">
    <property type="entry name" value="E3 UBIQUITIN-PROTEIN LIGASE RNF103"/>
    <property type="match status" value="1"/>
</dbReference>
<dbReference type="Pfam" id="PF12678">
    <property type="entry name" value="zf-rbx1"/>
    <property type="match status" value="1"/>
</dbReference>
<evidence type="ECO:0000256" key="3">
    <source>
        <dbReference type="ARBA" id="ARBA00022771"/>
    </source>
</evidence>
<feature type="transmembrane region" description="Helical" evidence="7">
    <location>
        <begin position="44"/>
        <end position="64"/>
    </location>
</feature>
<comment type="caution">
    <text evidence="9">The sequence shown here is derived from an EMBL/GenBank/DDBJ whole genome shotgun (WGS) entry which is preliminary data.</text>
</comment>
<dbReference type="InterPro" id="IPR042494">
    <property type="entry name" value="RNF103"/>
</dbReference>
<dbReference type="GO" id="GO:0005783">
    <property type="term" value="C:endoplasmic reticulum"/>
    <property type="evidence" value="ECO:0007669"/>
    <property type="project" value="TreeGrafter"/>
</dbReference>
<keyword evidence="5" id="KW-0862">Zinc</keyword>
<gene>
    <name evidence="9" type="ORF">HYH03_004792</name>
</gene>
<evidence type="ECO:0000259" key="8">
    <source>
        <dbReference type="PROSITE" id="PS50089"/>
    </source>
</evidence>
<keyword evidence="4" id="KW-0833">Ubl conjugation pathway</keyword>
<feature type="domain" description="RING-type" evidence="8">
    <location>
        <begin position="741"/>
        <end position="821"/>
    </location>
</feature>
<dbReference type="GO" id="GO:0036503">
    <property type="term" value="P:ERAD pathway"/>
    <property type="evidence" value="ECO:0007669"/>
    <property type="project" value="TreeGrafter"/>
</dbReference>
<keyword evidence="2" id="KW-0479">Metal-binding</keyword>
<evidence type="ECO:0000256" key="1">
    <source>
        <dbReference type="ARBA" id="ARBA00004906"/>
    </source>
</evidence>
<feature type="transmembrane region" description="Helical" evidence="7">
    <location>
        <begin position="105"/>
        <end position="126"/>
    </location>
</feature>
<evidence type="ECO:0000313" key="9">
    <source>
        <dbReference type="EMBL" id="KAG2497203.1"/>
    </source>
</evidence>
<comment type="pathway">
    <text evidence="1">Protein modification; protein ubiquitination.</text>
</comment>
<dbReference type="AlphaFoldDB" id="A0A836C2Y2"/>
<keyword evidence="7" id="KW-0812">Transmembrane</keyword>
<dbReference type="GO" id="GO:0004842">
    <property type="term" value="F:ubiquitin-protein transferase activity"/>
    <property type="evidence" value="ECO:0007669"/>
    <property type="project" value="InterPro"/>
</dbReference>
<accession>A0A836C2Y2</accession>
<keyword evidence="7" id="KW-0472">Membrane</keyword>
<dbReference type="InterPro" id="IPR013083">
    <property type="entry name" value="Znf_RING/FYVE/PHD"/>
</dbReference>
<dbReference type="EMBL" id="JAEHOE010000015">
    <property type="protein sequence ID" value="KAG2497203.1"/>
    <property type="molecule type" value="Genomic_DNA"/>
</dbReference>
<feature type="transmembrane region" description="Helical" evidence="7">
    <location>
        <begin position="374"/>
        <end position="397"/>
    </location>
</feature>
<dbReference type="PROSITE" id="PS50089">
    <property type="entry name" value="ZF_RING_2"/>
    <property type="match status" value="1"/>
</dbReference>
<feature type="transmembrane region" description="Helical" evidence="7">
    <location>
        <begin position="458"/>
        <end position="478"/>
    </location>
</feature>
<evidence type="ECO:0000256" key="7">
    <source>
        <dbReference type="SAM" id="Phobius"/>
    </source>
</evidence>
<keyword evidence="10" id="KW-1185">Reference proteome</keyword>
<dbReference type="PANTHER" id="PTHR15302">
    <property type="entry name" value="E3 UBIQUITIN-PROTEIN LIGASE RNF103"/>
    <property type="match status" value="1"/>
</dbReference>
<dbReference type="InterPro" id="IPR024766">
    <property type="entry name" value="Znf_RING_H2"/>
</dbReference>
<evidence type="ECO:0000256" key="4">
    <source>
        <dbReference type="ARBA" id="ARBA00022786"/>
    </source>
</evidence>
<protein>
    <recommendedName>
        <fullName evidence="8">RING-type domain-containing protein</fullName>
    </recommendedName>
</protein>
<dbReference type="SUPFAM" id="SSF57850">
    <property type="entry name" value="RING/U-box"/>
    <property type="match status" value="1"/>
</dbReference>
<dbReference type="OrthoDB" id="546550at2759"/>
<dbReference type="InterPro" id="IPR001841">
    <property type="entry name" value="Znf_RING"/>
</dbReference>
<proteinExistence type="predicted"/>
<feature type="transmembrane region" description="Helical" evidence="7">
    <location>
        <begin position="76"/>
        <end position="93"/>
    </location>
</feature>
<evidence type="ECO:0000256" key="2">
    <source>
        <dbReference type="ARBA" id="ARBA00022723"/>
    </source>
</evidence>